<feature type="domain" description="HTH arsR-type" evidence="4">
    <location>
        <begin position="2"/>
        <end position="97"/>
    </location>
</feature>
<dbReference type="EMBL" id="CP001720">
    <property type="protein sequence ID" value="ACV62650.1"/>
    <property type="molecule type" value="Genomic_DNA"/>
</dbReference>
<evidence type="ECO:0000256" key="3">
    <source>
        <dbReference type="ARBA" id="ARBA00023163"/>
    </source>
</evidence>
<dbReference type="InterPro" id="IPR036388">
    <property type="entry name" value="WH-like_DNA-bd_sf"/>
</dbReference>
<dbReference type="KEGG" id="dae:Dtox_1797"/>
<dbReference type="InterPro" id="IPR001845">
    <property type="entry name" value="HTH_ArsR_DNA-bd_dom"/>
</dbReference>
<name>C8VXJ4_DESAS</name>
<keyword evidence="3" id="KW-0804">Transcription</keyword>
<evidence type="ECO:0000313" key="5">
    <source>
        <dbReference type="EMBL" id="ACV62650.1"/>
    </source>
</evidence>
<evidence type="ECO:0000259" key="4">
    <source>
        <dbReference type="PROSITE" id="PS50987"/>
    </source>
</evidence>
<sequence>MENTEKYLEQAELLKALAHPTRLCIVNGLIEREHCNVNTMKDCLSLPQSTVSQQLAILKARGIIEGRRNGTEVFYSVVDERAKAIVMYLSGNKALGCY</sequence>
<dbReference type="PROSITE" id="PS50987">
    <property type="entry name" value="HTH_ARSR_2"/>
    <property type="match status" value="1"/>
</dbReference>
<dbReference type="GO" id="GO:0003700">
    <property type="term" value="F:DNA-binding transcription factor activity"/>
    <property type="evidence" value="ECO:0007669"/>
    <property type="project" value="InterPro"/>
</dbReference>
<accession>C8VXJ4</accession>
<dbReference type="Gene3D" id="1.10.10.10">
    <property type="entry name" value="Winged helix-like DNA-binding domain superfamily/Winged helix DNA-binding domain"/>
    <property type="match status" value="1"/>
</dbReference>
<dbReference type="RefSeq" id="WP_015757361.1">
    <property type="nucleotide sequence ID" value="NC_013216.1"/>
</dbReference>
<evidence type="ECO:0000256" key="1">
    <source>
        <dbReference type="ARBA" id="ARBA00023015"/>
    </source>
</evidence>
<dbReference type="CDD" id="cd00090">
    <property type="entry name" value="HTH_ARSR"/>
    <property type="match status" value="1"/>
</dbReference>
<dbReference type="HOGENOM" id="CLU_097806_6_2_9"/>
<dbReference type="eggNOG" id="COG0640">
    <property type="taxonomic scope" value="Bacteria"/>
</dbReference>
<dbReference type="InterPro" id="IPR036390">
    <property type="entry name" value="WH_DNA-bd_sf"/>
</dbReference>
<dbReference type="AlphaFoldDB" id="C8VXJ4"/>
<reference evidence="5 6" key="1">
    <citation type="journal article" date="2009" name="Stand. Genomic Sci.">
        <title>Complete genome sequence of Desulfotomaculum acetoxidans type strain (5575).</title>
        <authorList>
            <person name="Spring S."/>
            <person name="Lapidus A."/>
            <person name="Schroder M."/>
            <person name="Gleim D."/>
            <person name="Sims D."/>
            <person name="Meincke L."/>
            <person name="Glavina Del Rio T."/>
            <person name="Tice H."/>
            <person name="Copeland A."/>
            <person name="Cheng J.F."/>
            <person name="Lucas S."/>
            <person name="Chen F."/>
            <person name="Nolan M."/>
            <person name="Bruce D."/>
            <person name="Goodwin L."/>
            <person name="Pitluck S."/>
            <person name="Ivanova N."/>
            <person name="Mavromatis K."/>
            <person name="Mikhailova N."/>
            <person name="Pati A."/>
            <person name="Chen A."/>
            <person name="Palaniappan K."/>
            <person name="Land M."/>
            <person name="Hauser L."/>
            <person name="Chang Y.J."/>
            <person name="Jeffries C.D."/>
            <person name="Chain P."/>
            <person name="Saunders E."/>
            <person name="Brettin T."/>
            <person name="Detter J.C."/>
            <person name="Goker M."/>
            <person name="Bristow J."/>
            <person name="Eisen J.A."/>
            <person name="Markowitz V."/>
            <person name="Hugenholtz P."/>
            <person name="Kyrpides N.C."/>
            <person name="Klenk H.P."/>
            <person name="Han C."/>
        </authorList>
    </citation>
    <scope>NUCLEOTIDE SEQUENCE [LARGE SCALE GENOMIC DNA]</scope>
    <source>
        <strain evidence="6">ATCC 49208 / DSM 771 / VKM B-1644</strain>
    </source>
</reference>
<dbReference type="SUPFAM" id="SSF46785">
    <property type="entry name" value="Winged helix' DNA-binding domain"/>
    <property type="match status" value="1"/>
</dbReference>
<protein>
    <submittedName>
        <fullName evidence="5">Transcriptional regulator, ArsR family</fullName>
    </submittedName>
</protein>
<dbReference type="PRINTS" id="PR00778">
    <property type="entry name" value="HTHARSR"/>
</dbReference>
<evidence type="ECO:0000256" key="2">
    <source>
        <dbReference type="ARBA" id="ARBA00023125"/>
    </source>
</evidence>
<dbReference type="OrthoDB" id="9802016at2"/>
<dbReference type="PANTHER" id="PTHR43132">
    <property type="entry name" value="ARSENICAL RESISTANCE OPERON REPRESSOR ARSR-RELATED"/>
    <property type="match status" value="1"/>
</dbReference>
<dbReference type="PANTHER" id="PTHR43132:SF2">
    <property type="entry name" value="ARSENICAL RESISTANCE OPERON REPRESSOR ARSR-RELATED"/>
    <property type="match status" value="1"/>
</dbReference>
<dbReference type="Pfam" id="PF01022">
    <property type="entry name" value="HTH_5"/>
    <property type="match status" value="1"/>
</dbReference>
<dbReference type="Proteomes" id="UP000002217">
    <property type="component" value="Chromosome"/>
</dbReference>
<dbReference type="GO" id="GO:0003677">
    <property type="term" value="F:DNA binding"/>
    <property type="evidence" value="ECO:0007669"/>
    <property type="project" value="UniProtKB-KW"/>
</dbReference>
<gene>
    <name evidence="5" type="ordered locus">Dtox_1797</name>
</gene>
<dbReference type="SMART" id="SM00418">
    <property type="entry name" value="HTH_ARSR"/>
    <property type="match status" value="1"/>
</dbReference>
<dbReference type="InterPro" id="IPR011991">
    <property type="entry name" value="ArsR-like_HTH"/>
</dbReference>
<keyword evidence="2" id="KW-0238">DNA-binding</keyword>
<keyword evidence="6" id="KW-1185">Reference proteome</keyword>
<evidence type="ECO:0000313" key="6">
    <source>
        <dbReference type="Proteomes" id="UP000002217"/>
    </source>
</evidence>
<dbReference type="InterPro" id="IPR051011">
    <property type="entry name" value="Metal_resp_trans_reg"/>
</dbReference>
<keyword evidence="1" id="KW-0805">Transcription regulation</keyword>
<proteinExistence type="predicted"/>
<organism evidence="5 6">
    <name type="scientific">Desulfofarcimen acetoxidans (strain ATCC 49208 / DSM 771 / KCTC 5769 / VKM B-1644 / 5575)</name>
    <name type="common">Desulfotomaculum acetoxidans</name>
    <dbReference type="NCBI Taxonomy" id="485916"/>
    <lineage>
        <taxon>Bacteria</taxon>
        <taxon>Bacillati</taxon>
        <taxon>Bacillota</taxon>
        <taxon>Clostridia</taxon>
        <taxon>Eubacteriales</taxon>
        <taxon>Peptococcaceae</taxon>
        <taxon>Desulfofarcimen</taxon>
    </lineage>
</organism>
<dbReference type="STRING" id="485916.Dtox_1797"/>
<dbReference type="NCBIfam" id="NF033788">
    <property type="entry name" value="HTH_metalloreg"/>
    <property type="match status" value="1"/>
</dbReference>